<dbReference type="AlphaFoldDB" id="A0A917PEG9"/>
<dbReference type="PANTHER" id="PTHR44154:SF1">
    <property type="entry name" value="QUINONE OXIDOREDUCTASE"/>
    <property type="match status" value="1"/>
</dbReference>
<dbReference type="RefSeq" id="WP_188742226.1">
    <property type="nucleotide sequence ID" value="NZ_BAABFW010000009.1"/>
</dbReference>
<dbReference type="InterPro" id="IPR051603">
    <property type="entry name" value="Zinc-ADH_QOR/CCCR"/>
</dbReference>
<dbReference type="PANTHER" id="PTHR44154">
    <property type="entry name" value="QUINONE OXIDOREDUCTASE"/>
    <property type="match status" value="1"/>
</dbReference>
<evidence type="ECO:0000313" key="4">
    <source>
        <dbReference type="Proteomes" id="UP000636956"/>
    </source>
</evidence>
<protein>
    <submittedName>
        <fullName evidence="3">Oxidoreductase</fullName>
    </submittedName>
</protein>
<dbReference type="SUPFAM" id="SSF50129">
    <property type="entry name" value="GroES-like"/>
    <property type="match status" value="1"/>
</dbReference>
<dbReference type="SMART" id="SM00829">
    <property type="entry name" value="PKS_ER"/>
    <property type="match status" value="1"/>
</dbReference>
<dbReference type="Gene3D" id="3.90.180.10">
    <property type="entry name" value="Medium-chain alcohol dehydrogenases, catalytic domain"/>
    <property type="match status" value="1"/>
</dbReference>
<dbReference type="InterPro" id="IPR020843">
    <property type="entry name" value="ER"/>
</dbReference>
<dbReference type="Proteomes" id="UP000636956">
    <property type="component" value="Unassembled WGS sequence"/>
</dbReference>
<dbReference type="Gene3D" id="3.40.50.720">
    <property type="entry name" value="NAD(P)-binding Rossmann-like Domain"/>
    <property type="match status" value="1"/>
</dbReference>
<dbReference type="Pfam" id="PF13602">
    <property type="entry name" value="ADH_zinc_N_2"/>
    <property type="match status" value="1"/>
</dbReference>
<dbReference type="CDD" id="cd05289">
    <property type="entry name" value="MDR_like_2"/>
    <property type="match status" value="1"/>
</dbReference>
<comment type="caution">
    <text evidence="3">The sequence shown here is derived from an EMBL/GenBank/DDBJ whole genome shotgun (WGS) entry which is preliminary data.</text>
</comment>
<keyword evidence="1" id="KW-0521">NADP</keyword>
<accession>A0A917PEG9</accession>
<organism evidence="3 4">
    <name type="scientific">Agromyces bauzanensis</name>
    <dbReference type="NCBI Taxonomy" id="1308924"/>
    <lineage>
        <taxon>Bacteria</taxon>
        <taxon>Bacillati</taxon>
        <taxon>Actinomycetota</taxon>
        <taxon>Actinomycetes</taxon>
        <taxon>Micrococcales</taxon>
        <taxon>Microbacteriaceae</taxon>
        <taxon>Agromyces</taxon>
    </lineage>
</organism>
<reference evidence="3" key="1">
    <citation type="journal article" date="2014" name="Int. J. Syst. Evol. Microbiol.">
        <title>Complete genome sequence of Corynebacterium casei LMG S-19264T (=DSM 44701T), isolated from a smear-ripened cheese.</title>
        <authorList>
            <consortium name="US DOE Joint Genome Institute (JGI-PGF)"/>
            <person name="Walter F."/>
            <person name="Albersmeier A."/>
            <person name="Kalinowski J."/>
            <person name="Ruckert C."/>
        </authorList>
    </citation>
    <scope>NUCLEOTIDE SEQUENCE</scope>
    <source>
        <strain evidence="3">CGMCC 1.8984</strain>
    </source>
</reference>
<sequence>MAQFIRYSEHGGPEVLTIVEGPVPEAPSRSVVVEVRAAGVNPVDAKIRSGRRGTRDFSEPQGLGADASGVVVAVGEGVDGVRAGDEVIVHGASGAYASHVVAKPSQLVPKPAALSFEQGAALGIPAGTAHQVLRSLGLREAETLLLHAGSGGVGQAAIQFARAWGANVVATSSPGKHDRLHELGAVPVAYGPGLVDRLRAASPRGYDVALDAAGTDEAIEACLELVADRSRIATIVRMMDAADLGIRTWSSAIPSTMGPEELRLRAEGVAEAARLAAEGRFHVEVSARYPLAEAADAQRESEAGHVRGKIVLIP</sequence>
<gene>
    <name evidence="3" type="ORF">GCM10011372_08800</name>
</gene>
<proteinExistence type="predicted"/>
<dbReference type="EMBL" id="BMMD01000003">
    <property type="protein sequence ID" value="GGJ73074.1"/>
    <property type="molecule type" value="Genomic_DNA"/>
</dbReference>
<dbReference type="Pfam" id="PF08240">
    <property type="entry name" value="ADH_N"/>
    <property type="match status" value="1"/>
</dbReference>
<name>A0A917PEG9_9MICO</name>
<dbReference type="InterPro" id="IPR036291">
    <property type="entry name" value="NAD(P)-bd_dom_sf"/>
</dbReference>
<dbReference type="InterPro" id="IPR011032">
    <property type="entry name" value="GroES-like_sf"/>
</dbReference>
<keyword evidence="4" id="KW-1185">Reference proteome</keyword>
<feature type="domain" description="Enoyl reductase (ER)" evidence="2">
    <location>
        <begin position="11"/>
        <end position="312"/>
    </location>
</feature>
<evidence type="ECO:0000256" key="1">
    <source>
        <dbReference type="ARBA" id="ARBA00022857"/>
    </source>
</evidence>
<dbReference type="SUPFAM" id="SSF51735">
    <property type="entry name" value="NAD(P)-binding Rossmann-fold domains"/>
    <property type="match status" value="1"/>
</dbReference>
<reference evidence="3" key="2">
    <citation type="submission" date="2020-09" db="EMBL/GenBank/DDBJ databases">
        <authorList>
            <person name="Sun Q."/>
            <person name="Zhou Y."/>
        </authorList>
    </citation>
    <scope>NUCLEOTIDE SEQUENCE</scope>
    <source>
        <strain evidence="3">CGMCC 1.8984</strain>
    </source>
</reference>
<evidence type="ECO:0000259" key="2">
    <source>
        <dbReference type="SMART" id="SM00829"/>
    </source>
</evidence>
<dbReference type="InterPro" id="IPR013154">
    <property type="entry name" value="ADH-like_N"/>
</dbReference>
<dbReference type="GO" id="GO:0016491">
    <property type="term" value="F:oxidoreductase activity"/>
    <property type="evidence" value="ECO:0007669"/>
    <property type="project" value="InterPro"/>
</dbReference>
<evidence type="ECO:0000313" key="3">
    <source>
        <dbReference type="EMBL" id="GGJ73074.1"/>
    </source>
</evidence>